<sequence length="715" mass="79633">MSEAATRVGVGSRFCYDGEVVEVVELLATTAGTEVVLKNSSGRRMVRVALRELLASDRARVIPDSPGPSADDPDETASVLLAELTDAEQQQLRDRAAHVREVLTGYRVGMAELAAEGEPRPGFDPSLPLLTRYRAKAAELDVTMRTVQQWVADFRCHGEAGLIGRKGRTSSGPTSRTDPRWAEAALEVMVEHTDESKPSRTMVIDRASARVTARFGPGAVKVPSRATAFRVLEELERQHPIFRLSTKRNRDIASRPDEAYGKLRPTRPGEYVLLDTTRLDVFALDPVTLRWINSELTVAMDWYDRCIVGLRLTPVSTKSVDAASVLYQAFRPRPAGRDWPAHAVWPEHGIPRSVLLDTSAIEGPGAGSPAVVPETIVVDHGKIYVSDHLTSVCRRMGISIQPARLRTGRDKGPVERFFRTLREDLLQALPGYKGPDVHSRGLNPEQDAFFFLDELEVIVREWVAAVYHHRPHTSLIDPHLPKLRMSPAMMFEHGVARAGYIEVPRDPDLGYEFLKTEWRTIQHYGVEIDGRRYHGDVLKCYENETSPYTGKAKGRWPVQVDPDDITRVYFRDQETPRRWHTLRWEHAPSLDMPLSEDALQFARKLAAAKYTYPDDKIAVADLLERWNLGLGTTLAERRMALRLSREQAAIDLPAEREPAVSGLPSVARVLAAAGSGDAPADVEAEPIAEMGDDDAEDLNGLDAEEDFYADALEDA</sequence>
<dbReference type="InterPro" id="IPR015378">
    <property type="entry name" value="Transposase-like_Mu_C"/>
</dbReference>
<dbReference type="SUPFAM" id="SSF53098">
    <property type="entry name" value="Ribonuclease H-like"/>
    <property type="match status" value="1"/>
</dbReference>
<dbReference type="PROSITE" id="PS50994">
    <property type="entry name" value="INTEGRASE"/>
    <property type="match status" value="1"/>
</dbReference>
<dbReference type="RefSeq" id="WP_168520356.1">
    <property type="nucleotide sequence ID" value="NZ_JAAXLS010000034.1"/>
</dbReference>
<accession>A0ABX1JC41</accession>
<feature type="domain" description="Integrase catalytic" evidence="1">
    <location>
        <begin position="264"/>
        <end position="489"/>
    </location>
</feature>
<dbReference type="InterPro" id="IPR001584">
    <property type="entry name" value="Integrase_cat-core"/>
</dbReference>
<keyword evidence="3" id="KW-1185">Reference proteome</keyword>
<dbReference type="InterPro" id="IPR036397">
    <property type="entry name" value="RNaseH_sf"/>
</dbReference>
<protein>
    <submittedName>
        <fullName evidence="2">DDE-type integrase/transposase/recombinase</fullName>
    </submittedName>
</protein>
<evidence type="ECO:0000313" key="3">
    <source>
        <dbReference type="Proteomes" id="UP000715441"/>
    </source>
</evidence>
<dbReference type="Pfam" id="PF09299">
    <property type="entry name" value="Mu-transpos_C"/>
    <property type="match status" value="1"/>
</dbReference>
<dbReference type="Gene3D" id="3.30.420.10">
    <property type="entry name" value="Ribonuclease H-like superfamily/Ribonuclease H"/>
    <property type="match status" value="1"/>
</dbReference>
<reference evidence="2 3" key="1">
    <citation type="submission" date="2020-04" db="EMBL/GenBank/DDBJ databases">
        <title>Novel species.</title>
        <authorList>
            <person name="Teo W.F.A."/>
            <person name="Lipun K."/>
            <person name="Srisuk N."/>
            <person name="Duangmal K."/>
        </authorList>
    </citation>
    <scope>NUCLEOTIDE SEQUENCE [LARGE SCALE GENOMIC DNA]</scope>
    <source>
        <strain evidence="2 3">K13G38</strain>
    </source>
</reference>
<comment type="caution">
    <text evidence="2">The sequence shown here is derived from an EMBL/GenBank/DDBJ whole genome shotgun (WGS) entry which is preliminary data.</text>
</comment>
<organism evidence="2 3">
    <name type="scientific">Amycolatopsis acididurans</name>
    <dbReference type="NCBI Taxonomy" id="2724524"/>
    <lineage>
        <taxon>Bacteria</taxon>
        <taxon>Bacillati</taxon>
        <taxon>Actinomycetota</taxon>
        <taxon>Actinomycetes</taxon>
        <taxon>Pseudonocardiales</taxon>
        <taxon>Pseudonocardiaceae</taxon>
        <taxon>Amycolatopsis</taxon>
    </lineage>
</organism>
<proteinExistence type="predicted"/>
<dbReference type="EMBL" id="JAAXLS010000034">
    <property type="protein sequence ID" value="NKQ57333.1"/>
    <property type="molecule type" value="Genomic_DNA"/>
</dbReference>
<dbReference type="Proteomes" id="UP000715441">
    <property type="component" value="Unassembled WGS sequence"/>
</dbReference>
<evidence type="ECO:0000313" key="2">
    <source>
        <dbReference type="EMBL" id="NKQ57333.1"/>
    </source>
</evidence>
<name>A0ABX1JC41_9PSEU</name>
<evidence type="ECO:0000259" key="1">
    <source>
        <dbReference type="PROSITE" id="PS50994"/>
    </source>
</evidence>
<dbReference type="InterPro" id="IPR012337">
    <property type="entry name" value="RNaseH-like_sf"/>
</dbReference>
<gene>
    <name evidence="2" type="ORF">HFP15_31155</name>
</gene>